<dbReference type="EMBL" id="JASPKZ010007828">
    <property type="protein sequence ID" value="KAJ9582119.1"/>
    <property type="molecule type" value="Genomic_DNA"/>
</dbReference>
<evidence type="ECO:0000256" key="1">
    <source>
        <dbReference type="SAM" id="MobiDB-lite"/>
    </source>
</evidence>
<reference evidence="2" key="2">
    <citation type="submission" date="2023-05" db="EMBL/GenBank/DDBJ databases">
        <authorList>
            <person name="Fouks B."/>
        </authorList>
    </citation>
    <scope>NUCLEOTIDE SEQUENCE</scope>
    <source>
        <strain evidence="2">Stay&amp;Tobe</strain>
        <tissue evidence="2">Testes</tissue>
    </source>
</reference>
<dbReference type="Proteomes" id="UP001233999">
    <property type="component" value="Unassembled WGS sequence"/>
</dbReference>
<feature type="region of interest" description="Disordered" evidence="1">
    <location>
        <begin position="25"/>
        <end position="54"/>
    </location>
</feature>
<protein>
    <submittedName>
        <fullName evidence="2">Uncharacterized protein</fullName>
    </submittedName>
</protein>
<proteinExistence type="predicted"/>
<evidence type="ECO:0000313" key="3">
    <source>
        <dbReference type="Proteomes" id="UP001233999"/>
    </source>
</evidence>
<gene>
    <name evidence="2" type="ORF">L9F63_003540</name>
</gene>
<keyword evidence="3" id="KW-1185">Reference proteome</keyword>
<evidence type="ECO:0000313" key="2">
    <source>
        <dbReference type="EMBL" id="KAJ9582119.1"/>
    </source>
</evidence>
<dbReference type="AlphaFoldDB" id="A0AAD8E9Y7"/>
<feature type="non-terminal residue" evidence="2">
    <location>
        <position position="68"/>
    </location>
</feature>
<reference evidence="2" key="1">
    <citation type="journal article" date="2023" name="IScience">
        <title>Live-bearing cockroach genome reveals convergent evolutionary mechanisms linked to viviparity in insects and beyond.</title>
        <authorList>
            <person name="Fouks B."/>
            <person name="Harrison M.C."/>
            <person name="Mikhailova A.A."/>
            <person name="Marchal E."/>
            <person name="English S."/>
            <person name="Carruthers M."/>
            <person name="Jennings E.C."/>
            <person name="Chiamaka E.L."/>
            <person name="Frigard R.A."/>
            <person name="Pippel M."/>
            <person name="Attardo G.M."/>
            <person name="Benoit J.B."/>
            <person name="Bornberg-Bauer E."/>
            <person name="Tobe S.S."/>
        </authorList>
    </citation>
    <scope>NUCLEOTIDE SEQUENCE</scope>
    <source>
        <strain evidence="2">Stay&amp;Tobe</strain>
    </source>
</reference>
<accession>A0AAD8E9Y7</accession>
<organism evidence="2 3">
    <name type="scientific">Diploptera punctata</name>
    <name type="common">Pacific beetle cockroach</name>
    <dbReference type="NCBI Taxonomy" id="6984"/>
    <lineage>
        <taxon>Eukaryota</taxon>
        <taxon>Metazoa</taxon>
        <taxon>Ecdysozoa</taxon>
        <taxon>Arthropoda</taxon>
        <taxon>Hexapoda</taxon>
        <taxon>Insecta</taxon>
        <taxon>Pterygota</taxon>
        <taxon>Neoptera</taxon>
        <taxon>Polyneoptera</taxon>
        <taxon>Dictyoptera</taxon>
        <taxon>Blattodea</taxon>
        <taxon>Blaberoidea</taxon>
        <taxon>Blaberidae</taxon>
        <taxon>Diplopterinae</taxon>
        <taxon>Diploptera</taxon>
    </lineage>
</organism>
<name>A0AAD8E9Y7_DIPPU</name>
<sequence length="68" mass="7551">CCSLARGRLPKGLVTGAAVNRKKKISADNERHRDAAKGRNIDKKKHVSGMNTENVQYRDKKRGVCTLT</sequence>
<feature type="non-terminal residue" evidence="2">
    <location>
        <position position="1"/>
    </location>
</feature>
<comment type="caution">
    <text evidence="2">The sequence shown here is derived from an EMBL/GenBank/DDBJ whole genome shotgun (WGS) entry which is preliminary data.</text>
</comment>
<feature type="compositionally biased region" description="Basic and acidic residues" evidence="1">
    <location>
        <begin position="25"/>
        <end position="41"/>
    </location>
</feature>